<proteinExistence type="predicted"/>
<evidence type="ECO:0000313" key="1">
    <source>
        <dbReference type="EMBL" id="MBG9389460.1"/>
    </source>
</evidence>
<keyword evidence="2" id="KW-1185">Reference proteome</keyword>
<dbReference type="RefSeq" id="WP_196987257.1">
    <property type="nucleotide sequence ID" value="NZ_JADWYS010000001.1"/>
</dbReference>
<dbReference type="Proteomes" id="UP000651050">
    <property type="component" value="Unassembled WGS sequence"/>
</dbReference>
<sequence length="122" mass="13058">MFLALSSTLAAAQGIIREAPKDVVLGKMVVVAPPQITIDGKPDRLSPGSRIRDLNNMLALSGGLVGKTLPVVYRRDAAGLVHEVWILSADEYAKLGGAYAGGSSDGYLRFYELLSIIFGLRR</sequence>
<dbReference type="EMBL" id="JADWYS010000001">
    <property type="protein sequence ID" value="MBG9389460.1"/>
    <property type="molecule type" value="Genomic_DNA"/>
</dbReference>
<evidence type="ECO:0000313" key="2">
    <source>
        <dbReference type="Proteomes" id="UP000651050"/>
    </source>
</evidence>
<name>A0A931H6V1_9BURK</name>
<reference evidence="1" key="1">
    <citation type="submission" date="2020-11" db="EMBL/GenBank/DDBJ databases">
        <title>Bacterial whole genome sequence for Caenimonas sp. DR4.4.</title>
        <authorList>
            <person name="Le V."/>
            <person name="Ko S.-R."/>
            <person name="Ahn C.-Y."/>
            <person name="Oh H.-M."/>
        </authorList>
    </citation>
    <scope>NUCLEOTIDE SEQUENCE</scope>
    <source>
        <strain evidence="1">DR4.4</strain>
    </source>
</reference>
<gene>
    <name evidence="1" type="ORF">I5803_15620</name>
</gene>
<protein>
    <submittedName>
        <fullName evidence="1">Uncharacterized protein</fullName>
    </submittedName>
</protein>
<dbReference type="AlphaFoldDB" id="A0A931H6V1"/>
<comment type="caution">
    <text evidence="1">The sequence shown here is derived from an EMBL/GenBank/DDBJ whole genome shotgun (WGS) entry which is preliminary data.</text>
</comment>
<accession>A0A931H6V1</accession>
<organism evidence="1 2">
    <name type="scientific">Caenimonas aquaedulcis</name>
    <dbReference type="NCBI Taxonomy" id="2793270"/>
    <lineage>
        <taxon>Bacteria</taxon>
        <taxon>Pseudomonadati</taxon>
        <taxon>Pseudomonadota</taxon>
        <taxon>Betaproteobacteria</taxon>
        <taxon>Burkholderiales</taxon>
        <taxon>Comamonadaceae</taxon>
        <taxon>Caenimonas</taxon>
    </lineage>
</organism>